<keyword evidence="1" id="KW-0812">Transmembrane</keyword>
<evidence type="ECO:0000313" key="2">
    <source>
        <dbReference type="EMBL" id="AKP32435.1"/>
    </source>
</evidence>
<keyword evidence="3" id="KW-1185">Reference proteome</keyword>
<name>A0ABM5U9F0_YERAE</name>
<gene>
    <name evidence="2" type="ORF">ACZ76_02145</name>
</gene>
<keyword evidence="1" id="KW-1133">Transmembrane helix</keyword>
<dbReference type="EMBL" id="CP011975">
    <property type="protein sequence ID" value="AKP32435.1"/>
    <property type="molecule type" value="Genomic_DNA"/>
</dbReference>
<reference evidence="2 3" key="1">
    <citation type="journal article" date="2015" name="Genome Announc.">
        <title>De Novo Genome Sequence of Yersinia aleksiciae Y159T.</title>
        <authorList>
            <person name="Sprague L.D."/>
            <person name="Neubauer H."/>
        </authorList>
    </citation>
    <scope>NUCLEOTIDE SEQUENCE [LARGE SCALE GENOMIC DNA]</scope>
    <source>
        <strain evidence="2 3">159</strain>
    </source>
</reference>
<proteinExistence type="predicted"/>
<evidence type="ECO:0000256" key="1">
    <source>
        <dbReference type="SAM" id="Phobius"/>
    </source>
</evidence>
<feature type="transmembrane region" description="Helical" evidence="1">
    <location>
        <begin position="15"/>
        <end position="39"/>
    </location>
</feature>
<evidence type="ECO:0000313" key="3">
    <source>
        <dbReference type="Proteomes" id="UP000069914"/>
    </source>
</evidence>
<protein>
    <submittedName>
        <fullName evidence="2">Uncharacterized protein</fullName>
    </submittedName>
</protein>
<keyword evidence="1" id="KW-0472">Membrane</keyword>
<dbReference type="Proteomes" id="UP000069914">
    <property type="component" value="Chromosome"/>
</dbReference>
<organism evidence="2 3">
    <name type="scientific">Yersinia aleksiciae</name>
    <dbReference type="NCBI Taxonomy" id="263819"/>
    <lineage>
        <taxon>Bacteria</taxon>
        <taxon>Pseudomonadati</taxon>
        <taxon>Pseudomonadota</taxon>
        <taxon>Gammaproteobacteria</taxon>
        <taxon>Enterobacterales</taxon>
        <taxon>Yersiniaceae</taxon>
        <taxon>Yersinia</taxon>
    </lineage>
</organism>
<sequence length="121" mass="13519">MMTSELLNDIKLNPISSILAIAITALGMVSSFLVLLLYLTDNNIEKHNNNYSQTYRIETQFNLPSGDEIKSAQVPLPLLSALQAGPVGTKLQNTTLYKAGCFEGLRRKKRISRRSFFLTIN</sequence>
<accession>A0ABM5U9F0</accession>